<protein>
    <submittedName>
        <fullName evidence="1">Uncharacterized protein</fullName>
    </submittedName>
</protein>
<keyword evidence="2" id="KW-1185">Reference proteome</keyword>
<proteinExistence type="predicted"/>
<dbReference type="AlphaFoldDB" id="A0A6A6MAT8"/>
<organism evidence="1 2">
    <name type="scientific">Hevea brasiliensis</name>
    <name type="common">Para rubber tree</name>
    <name type="synonym">Siphonia brasiliensis</name>
    <dbReference type="NCBI Taxonomy" id="3981"/>
    <lineage>
        <taxon>Eukaryota</taxon>
        <taxon>Viridiplantae</taxon>
        <taxon>Streptophyta</taxon>
        <taxon>Embryophyta</taxon>
        <taxon>Tracheophyta</taxon>
        <taxon>Spermatophyta</taxon>
        <taxon>Magnoliopsida</taxon>
        <taxon>eudicotyledons</taxon>
        <taxon>Gunneridae</taxon>
        <taxon>Pentapetalae</taxon>
        <taxon>rosids</taxon>
        <taxon>fabids</taxon>
        <taxon>Malpighiales</taxon>
        <taxon>Euphorbiaceae</taxon>
        <taxon>Crotonoideae</taxon>
        <taxon>Micrandreae</taxon>
        <taxon>Hevea</taxon>
    </lineage>
</organism>
<dbReference type="PANTHER" id="PTHR33883">
    <property type="entry name" value="WPP DOMAIN-ASSOCIATED PROTEIN"/>
    <property type="match status" value="1"/>
</dbReference>
<name>A0A6A6MAT8_HEVBR</name>
<evidence type="ECO:0000313" key="2">
    <source>
        <dbReference type="Proteomes" id="UP000467840"/>
    </source>
</evidence>
<accession>A0A6A6MAT8</accession>
<dbReference type="PANTHER" id="PTHR33883:SF10">
    <property type="entry name" value="WPP DOMAIN-ASSOCIATED PROTEIN"/>
    <property type="match status" value="1"/>
</dbReference>
<comment type="caution">
    <text evidence="1">The sequence shown here is derived from an EMBL/GenBank/DDBJ whole genome shotgun (WGS) entry which is preliminary data.</text>
</comment>
<evidence type="ECO:0000313" key="1">
    <source>
        <dbReference type="EMBL" id="KAF2310770.1"/>
    </source>
</evidence>
<dbReference type="Proteomes" id="UP000467840">
    <property type="component" value="Chromosome 14"/>
</dbReference>
<reference evidence="1 2" key="1">
    <citation type="journal article" date="2020" name="Mol. Plant">
        <title>The Chromosome-Based Rubber Tree Genome Provides New Insights into Spurge Genome Evolution and Rubber Biosynthesis.</title>
        <authorList>
            <person name="Liu J."/>
            <person name="Shi C."/>
            <person name="Shi C.C."/>
            <person name="Li W."/>
            <person name="Zhang Q.J."/>
            <person name="Zhang Y."/>
            <person name="Li K."/>
            <person name="Lu H.F."/>
            <person name="Shi C."/>
            <person name="Zhu S.T."/>
            <person name="Xiao Z.Y."/>
            <person name="Nan H."/>
            <person name="Yue Y."/>
            <person name="Zhu X.G."/>
            <person name="Wu Y."/>
            <person name="Hong X.N."/>
            <person name="Fan G.Y."/>
            <person name="Tong Y."/>
            <person name="Zhang D."/>
            <person name="Mao C.L."/>
            <person name="Liu Y.L."/>
            <person name="Hao S.J."/>
            <person name="Liu W.Q."/>
            <person name="Lv M.Q."/>
            <person name="Zhang H.B."/>
            <person name="Liu Y."/>
            <person name="Hu-Tang G.R."/>
            <person name="Wang J.P."/>
            <person name="Wang J.H."/>
            <person name="Sun Y.H."/>
            <person name="Ni S.B."/>
            <person name="Chen W.B."/>
            <person name="Zhang X.C."/>
            <person name="Jiao Y.N."/>
            <person name="Eichler E.E."/>
            <person name="Li G.H."/>
            <person name="Liu X."/>
            <person name="Gao L.Z."/>
        </authorList>
    </citation>
    <scope>NUCLEOTIDE SEQUENCE [LARGE SCALE GENOMIC DNA]</scope>
    <source>
        <strain evidence="2">cv. GT1</strain>
        <tissue evidence="1">Leaf</tissue>
    </source>
</reference>
<gene>
    <name evidence="1" type="ORF">GH714_017022</name>
</gene>
<sequence>MESQEVLETSISLDFGVRSCNSDRLTVSRMVSDSVVKGMICAVAQEAAEKIALKESEMAKLKETLHLYHVGADDNECVRCSMMCHEPKGSRKYGLYSTHSNGMVDHERLQGSLGNLKFAAKMQFKRLKNEIDKIKRKGSGSELKGLSGFLQEIMPDKCIDVDRAFDGLRTTLESIYVHAEDIVCLSKSLLFDWQQEREFQAKIEGMVVKNCLLSLQEEFERRLRDQNAKSYGSEIANCVEKIKEISSLQWELDAISK</sequence>
<dbReference type="EMBL" id="JAAGAX010000006">
    <property type="protein sequence ID" value="KAF2310770.1"/>
    <property type="molecule type" value="Genomic_DNA"/>
</dbReference>
<dbReference type="InterPro" id="IPR037490">
    <property type="entry name" value="WAP"/>
</dbReference>